<protein>
    <submittedName>
        <fullName evidence="3">Uncharacterized protein</fullName>
    </submittedName>
</protein>
<dbReference type="AlphaFoldDB" id="A0A0S4QU84"/>
<feature type="transmembrane region" description="Helical" evidence="2">
    <location>
        <begin position="30"/>
        <end position="53"/>
    </location>
</feature>
<keyword evidence="2" id="KW-0812">Transmembrane</keyword>
<evidence type="ECO:0000256" key="2">
    <source>
        <dbReference type="SAM" id="Phobius"/>
    </source>
</evidence>
<reference evidence="4" key="1">
    <citation type="submission" date="2015-11" db="EMBL/GenBank/DDBJ databases">
        <authorList>
            <person name="Varghese N."/>
        </authorList>
    </citation>
    <scope>NUCLEOTIDE SEQUENCE [LARGE SCALE GENOMIC DNA]</scope>
    <source>
        <strain evidence="4">DSM 45899</strain>
    </source>
</reference>
<name>A0A0S4QU84_9ACTN</name>
<keyword evidence="2" id="KW-0472">Membrane</keyword>
<evidence type="ECO:0000313" key="3">
    <source>
        <dbReference type="EMBL" id="CUU59085.1"/>
    </source>
</evidence>
<evidence type="ECO:0000256" key="1">
    <source>
        <dbReference type="SAM" id="MobiDB-lite"/>
    </source>
</evidence>
<organism evidence="3 4">
    <name type="scientific">Parafrankia irregularis</name>
    <dbReference type="NCBI Taxonomy" id="795642"/>
    <lineage>
        <taxon>Bacteria</taxon>
        <taxon>Bacillati</taxon>
        <taxon>Actinomycetota</taxon>
        <taxon>Actinomycetes</taxon>
        <taxon>Frankiales</taxon>
        <taxon>Frankiaceae</taxon>
        <taxon>Parafrankia</taxon>
    </lineage>
</organism>
<dbReference type="EMBL" id="FAOZ01000024">
    <property type="protein sequence ID" value="CUU59085.1"/>
    <property type="molecule type" value="Genomic_DNA"/>
</dbReference>
<sequence length="79" mass="8099">MCASREAPSSHSFLLAPAGPATKESVNLSFGVFGVFAYSVTGSPYLVLLLYALDRASQSPASRPPGASAPADGRKSRVG</sequence>
<accession>A0A0S4QU84</accession>
<feature type="compositionally biased region" description="Low complexity" evidence="1">
    <location>
        <begin position="57"/>
        <end position="71"/>
    </location>
</feature>
<dbReference type="Proteomes" id="UP000198802">
    <property type="component" value="Unassembled WGS sequence"/>
</dbReference>
<evidence type="ECO:0000313" key="4">
    <source>
        <dbReference type="Proteomes" id="UP000198802"/>
    </source>
</evidence>
<keyword evidence="2" id="KW-1133">Transmembrane helix</keyword>
<proteinExistence type="predicted"/>
<gene>
    <name evidence="3" type="ORF">Ga0074812_124110</name>
</gene>
<feature type="region of interest" description="Disordered" evidence="1">
    <location>
        <begin position="57"/>
        <end position="79"/>
    </location>
</feature>
<keyword evidence="4" id="KW-1185">Reference proteome</keyword>